<name>A0A919QC11_9ACTN</name>
<evidence type="ECO:0000313" key="2">
    <source>
        <dbReference type="Proteomes" id="UP000640052"/>
    </source>
</evidence>
<comment type="caution">
    <text evidence="1">The sequence shown here is derived from an EMBL/GenBank/DDBJ whole genome shotgun (WGS) entry which is preliminary data.</text>
</comment>
<dbReference type="Gene3D" id="3.40.1800.10">
    <property type="entry name" value="His-Me finger endonucleases"/>
    <property type="match status" value="1"/>
</dbReference>
<proteinExistence type="predicted"/>
<evidence type="ECO:0000313" key="1">
    <source>
        <dbReference type="EMBL" id="GIH26051.1"/>
    </source>
</evidence>
<keyword evidence="2" id="KW-1185">Reference proteome</keyword>
<dbReference type="AlphaFoldDB" id="A0A919QC11"/>
<dbReference type="InterPro" id="IPR044925">
    <property type="entry name" value="His-Me_finger_sf"/>
</dbReference>
<gene>
    <name evidence="1" type="ORF">Aph01nite_43610</name>
</gene>
<organism evidence="1 2">
    <name type="scientific">Acrocarpospora phusangensis</name>
    <dbReference type="NCBI Taxonomy" id="1070424"/>
    <lineage>
        <taxon>Bacteria</taxon>
        <taxon>Bacillati</taxon>
        <taxon>Actinomycetota</taxon>
        <taxon>Actinomycetes</taxon>
        <taxon>Streptosporangiales</taxon>
        <taxon>Streptosporangiaceae</taxon>
        <taxon>Acrocarpospora</taxon>
    </lineage>
</organism>
<dbReference type="Pfam" id="PF02945">
    <property type="entry name" value="Endonuclease_7"/>
    <property type="match status" value="1"/>
</dbReference>
<dbReference type="EMBL" id="BOOA01000035">
    <property type="protein sequence ID" value="GIH26051.1"/>
    <property type="molecule type" value="Genomic_DNA"/>
</dbReference>
<evidence type="ECO:0008006" key="3">
    <source>
        <dbReference type="Google" id="ProtNLM"/>
    </source>
</evidence>
<dbReference type="SUPFAM" id="SSF54060">
    <property type="entry name" value="His-Me finger endonucleases"/>
    <property type="match status" value="1"/>
</dbReference>
<reference evidence="1" key="1">
    <citation type="submission" date="2021-01" db="EMBL/GenBank/DDBJ databases">
        <title>Whole genome shotgun sequence of Acrocarpospora phusangensis NBRC 108782.</title>
        <authorList>
            <person name="Komaki H."/>
            <person name="Tamura T."/>
        </authorList>
    </citation>
    <scope>NUCLEOTIDE SEQUENCE</scope>
    <source>
        <strain evidence="1">NBRC 108782</strain>
    </source>
</reference>
<dbReference type="InterPro" id="IPR004211">
    <property type="entry name" value="Endonuclease_7"/>
</dbReference>
<accession>A0A919QC11</accession>
<protein>
    <recommendedName>
        <fullName evidence="3">Recombination endonuclease VII</fullName>
    </recommendedName>
</protein>
<dbReference type="Proteomes" id="UP000640052">
    <property type="component" value="Unassembled WGS sequence"/>
</dbReference>
<dbReference type="InterPro" id="IPR038563">
    <property type="entry name" value="Endonuclease_7_sf"/>
</dbReference>
<sequence length="233" mass="26216">MKIFGREPDGLLRACHKNVGFTWENELTFETRASAVTLPGRGDHLTGGARVSERTCEYCQESFVPSRPTRRFCSVACSTKSHRRSNEYAHLVAQGKKECATCGETKPLDEFHRRTSAGRDGWASQCKPCTSVRCAARNATEAVRQRSRERKLVKRYGISLADYDQMLADQDFACAICDRAHNDEQGPLYVDHCHATGRVRGLLCRPCNTAIGHFEDNRQRLIQAAAYLERNST</sequence>